<reference evidence="3 4" key="1">
    <citation type="submission" date="2020-10" db="EMBL/GenBank/DDBJ databases">
        <title>Mucilaginibacter mali sp. nov., isolated from rhizosphere soil of apple orchard.</title>
        <authorList>
            <person name="Lee J.-S."/>
            <person name="Kim H.S."/>
            <person name="Kim J.-S."/>
        </authorList>
    </citation>
    <scope>NUCLEOTIDE SEQUENCE [LARGE SCALE GENOMIC DNA]</scope>
    <source>
        <strain evidence="3 4">KCTC 23157</strain>
    </source>
</reference>
<keyword evidence="3" id="KW-0675">Receptor</keyword>
<keyword evidence="1" id="KW-0998">Cell outer membrane</keyword>
<dbReference type="PROSITE" id="PS00018">
    <property type="entry name" value="EF_HAND_1"/>
    <property type="match status" value="1"/>
</dbReference>
<evidence type="ECO:0000313" key="3">
    <source>
        <dbReference type="EMBL" id="MBE9666103.1"/>
    </source>
</evidence>
<dbReference type="NCBIfam" id="TIGR04057">
    <property type="entry name" value="SusC_RagA_signa"/>
    <property type="match status" value="1"/>
</dbReference>
<dbReference type="InterPro" id="IPR037066">
    <property type="entry name" value="Plug_dom_sf"/>
</dbReference>
<feature type="domain" description="TonB-dependent receptor plug" evidence="2">
    <location>
        <begin position="104"/>
        <end position="210"/>
    </location>
</feature>
<comment type="similarity">
    <text evidence="1">Belongs to the TonB-dependent receptor family.</text>
</comment>
<name>A0ABR9XGF6_9SPHI</name>
<dbReference type="RefSeq" id="WP_194105474.1">
    <property type="nucleotide sequence ID" value="NZ_JADFFM010000001.1"/>
</dbReference>
<gene>
    <name evidence="3" type="ORF">IRJ18_07000</name>
</gene>
<sequence length="1017" mass="111312">MLSASLFAQDRILKVSGKVTDELDGPVVGASVRIVGTRQGVVTNPDGKYSISVNPTDSLEFSFIGYKTVRFAIRNRVDLNVKLEAIAGGLNEVSIVGYGQQKKISVVGAQSTLEAKDLKLPVRDIASTLGGRIAGIITTSRGGGPGQDNNGFLVRGVSTFGTSSRTPLIIIDGVPDRELNDVDPEDIESFTVLKDAVSTAVYGTRGANGVILINTKKGVAGKPAINVEVNRGVTQFVKVPKLLDAPTWMTLYNEALTNRGRQPLYTQANIDLHAAGTDPDLAPNVNWYDQIFRKAGSTQRANLNISGGSDKSTYYISVGYYDETGLLKENPDDQKYNVNSYYKRYNATINIGVNVTSTTKLDLGIGSIIDSRNGPNGGTNTDALNNLFAQALRVPPHIMPGVYSNGLYSQYPGGFSSPNKIAFDLGSQNIYTATIRPNIKLKQDLGMITKGLSVSGLFSFDIYSDGSNAIGIADPSYYATGRDANGNLIMQVTKDATGAYSYSSARSSTRRMYSEASVNYTRSYGKSDVSALLLFNQSEYIDGNATTFTAAVPFRNRGLTGRATYGYNNRYFLEGNFGYTGSENFSPDKRYGFFPSVGMGYIVSNEGFYKSIKKVMPYFKVRYSYGLTGNGAFGTRFLYLTQLSKTTATGYQFGTPSSLSPAYSGYAESQIATDPSWETSYRHNLGIEMGFFNNDLKLVTELFREVRKGILRADQTIPGISGFGGVNPTRNIGIVLNKGIDATLTYNHNLGNRKWINIAGTFTYNNNTNIQDGLPPQKYPWMEWKGKEVDAKTLYIADGLFKDQAEIDASARQTGDIRPGDIKYKDLNNDGVIDANDVARINVSGTPKMMYGLNLTFGYKAFDIGAFIQGTGKVWLSYGLGDGTQPFSAGPISAALMTMVADRWTVDNPNPNAFYPRLNSNQDPNSNYLNSTWWLKPSGFVRLKSAEIGYTLDQPSMKRYGIKKMRIFLNGTNLITLSKWKYWDPELNDTGTSSNNYSRGESYPNIKAYNIGVRVTF</sequence>
<dbReference type="InterPro" id="IPR023997">
    <property type="entry name" value="TonB-dep_OMP_SusC/RagA_CS"/>
</dbReference>
<dbReference type="SUPFAM" id="SSF56935">
    <property type="entry name" value="Porins"/>
    <property type="match status" value="1"/>
</dbReference>
<protein>
    <submittedName>
        <fullName evidence="3">TonB-dependent receptor</fullName>
    </submittedName>
</protein>
<organism evidence="3 4">
    <name type="scientific">Mucilaginibacter boryungensis</name>
    <dbReference type="NCBI Taxonomy" id="768480"/>
    <lineage>
        <taxon>Bacteria</taxon>
        <taxon>Pseudomonadati</taxon>
        <taxon>Bacteroidota</taxon>
        <taxon>Sphingobacteriia</taxon>
        <taxon>Sphingobacteriales</taxon>
        <taxon>Sphingobacteriaceae</taxon>
        <taxon>Mucilaginibacter</taxon>
    </lineage>
</organism>
<dbReference type="InterPro" id="IPR012910">
    <property type="entry name" value="Plug_dom"/>
</dbReference>
<evidence type="ECO:0000256" key="1">
    <source>
        <dbReference type="PROSITE-ProRule" id="PRU01360"/>
    </source>
</evidence>
<keyword evidence="1" id="KW-0472">Membrane</keyword>
<dbReference type="InterPro" id="IPR018247">
    <property type="entry name" value="EF_Hand_1_Ca_BS"/>
</dbReference>
<keyword evidence="4" id="KW-1185">Reference proteome</keyword>
<comment type="caution">
    <text evidence="3">The sequence shown here is derived from an EMBL/GenBank/DDBJ whole genome shotgun (WGS) entry which is preliminary data.</text>
</comment>
<dbReference type="Proteomes" id="UP000632774">
    <property type="component" value="Unassembled WGS sequence"/>
</dbReference>
<dbReference type="Gene3D" id="2.170.130.10">
    <property type="entry name" value="TonB-dependent receptor, plug domain"/>
    <property type="match status" value="1"/>
</dbReference>
<dbReference type="InterPro" id="IPR039426">
    <property type="entry name" value="TonB-dep_rcpt-like"/>
</dbReference>
<dbReference type="SUPFAM" id="SSF49464">
    <property type="entry name" value="Carboxypeptidase regulatory domain-like"/>
    <property type="match status" value="1"/>
</dbReference>
<accession>A0ABR9XGF6</accession>
<dbReference type="NCBIfam" id="TIGR04056">
    <property type="entry name" value="OMP_RagA_SusC"/>
    <property type="match status" value="1"/>
</dbReference>
<dbReference type="Pfam" id="PF07715">
    <property type="entry name" value="Plug"/>
    <property type="match status" value="1"/>
</dbReference>
<keyword evidence="1" id="KW-0813">Transport</keyword>
<proteinExistence type="inferred from homology"/>
<dbReference type="PROSITE" id="PS52016">
    <property type="entry name" value="TONB_DEPENDENT_REC_3"/>
    <property type="match status" value="1"/>
</dbReference>
<keyword evidence="1" id="KW-0812">Transmembrane</keyword>
<evidence type="ECO:0000259" key="2">
    <source>
        <dbReference type="Pfam" id="PF07715"/>
    </source>
</evidence>
<dbReference type="EMBL" id="JADFFM010000001">
    <property type="protein sequence ID" value="MBE9666103.1"/>
    <property type="molecule type" value="Genomic_DNA"/>
</dbReference>
<evidence type="ECO:0000313" key="4">
    <source>
        <dbReference type="Proteomes" id="UP000632774"/>
    </source>
</evidence>
<keyword evidence="1" id="KW-1134">Transmembrane beta strand</keyword>
<comment type="subcellular location">
    <subcellularLocation>
        <location evidence="1">Cell outer membrane</location>
        <topology evidence="1">Multi-pass membrane protein</topology>
    </subcellularLocation>
</comment>
<dbReference type="InterPro" id="IPR023996">
    <property type="entry name" value="TonB-dep_OMP_SusC/RagA"/>
</dbReference>
<dbReference type="InterPro" id="IPR008969">
    <property type="entry name" value="CarboxyPept-like_regulatory"/>
</dbReference>
<dbReference type="Gene3D" id="2.60.40.1120">
    <property type="entry name" value="Carboxypeptidase-like, regulatory domain"/>
    <property type="match status" value="1"/>
</dbReference>
<dbReference type="Pfam" id="PF13715">
    <property type="entry name" value="CarbopepD_reg_2"/>
    <property type="match status" value="1"/>
</dbReference>